<dbReference type="RefSeq" id="WP_014598230.1">
    <property type="nucleotide sequence ID" value="NC_017533.1"/>
</dbReference>
<dbReference type="OrthoDB" id="5689995at2"/>
<evidence type="ECO:0000256" key="1">
    <source>
        <dbReference type="SAM" id="SignalP"/>
    </source>
</evidence>
<dbReference type="EMBL" id="AP012033">
    <property type="protein sequence ID" value="BAK13994.1"/>
    <property type="molecule type" value="Genomic_DNA"/>
</dbReference>
<dbReference type="Pfam" id="PF09695">
    <property type="entry name" value="YtfJ_HI0045"/>
    <property type="match status" value="1"/>
</dbReference>
<keyword evidence="2" id="KW-0614">Plasmid</keyword>
<dbReference type="NCBIfam" id="TIGR01626">
    <property type="entry name" value="ytfJ_HI0045"/>
    <property type="match status" value="1"/>
</dbReference>
<dbReference type="HOGENOM" id="CLU_091011_0_0_6"/>
<dbReference type="Proteomes" id="UP000006690">
    <property type="component" value="Plasmid pEA320"/>
</dbReference>
<feature type="signal peptide" evidence="1">
    <location>
        <begin position="1"/>
        <end position="18"/>
    </location>
</feature>
<dbReference type="PATRIC" id="fig|932677.3.peg.4512"/>
<dbReference type="AlphaFoldDB" id="A0A0H3L438"/>
<organism evidence="2 3">
    <name type="scientific">Pantoea ananatis (strain AJ13355)</name>
    <dbReference type="NCBI Taxonomy" id="932677"/>
    <lineage>
        <taxon>Bacteria</taxon>
        <taxon>Pseudomonadati</taxon>
        <taxon>Pseudomonadota</taxon>
        <taxon>Gammaproteobacteria</taxon>
        <taxon>Enterobacterales</taxon>
        <taxon>Erwiniaceae</taxon>
        <taxon>Pantoea</taxon>
    </lineage>
</organism>
<gene>
    <name evidence="2" type="primary">ytfJ</name>
    <name evidence="2" type="ORF">PAJ_p0127</name>
</gene>
<evidence type="ECO:0000313" key="2">
    <source>
        <dbReference type="EMBL" id="BAK13994.1"/>
    </source>
</evidence>
<dbReference type="KEGG" id="paj:PAJ_p0127"/>
<accession>A0A0H3L438</accession>
<name>A0A0H3L438_PANAA</name>
<sequence>MQRYGLMALFLVSCWASAHNIVIGQPLPSVFIADKGEMRLDGGKVNYQRWNSLSLPGRTRLVIHVAGRLSAKEQSAPLIAALQRANLPQDRFQTTTIVNTDDALPGSSLFVINSIRSSKKASPWQQFIIDSSGVAQHRWQLKPEGAAVIVLDPDGQVKFAKDTALSADDVSQVIATLRALTG</sequence>
<evidence type="ECO:0000313" key="3">
    <source>
        <dbReference type="Proteomes" id="UP000006690"/>
    </source>
</evidence>
<protein>
    <submittedName>
        <fullName evidence="2">Protein YtfJ</fullName>
    </submittedName>
</protein>
<dbReference type="InterPro" id="IPR006513">
    <property type="entry name" value="YtfJ_HI0045"/>
</dbReference>
<keyword evidence="1" id="KW-0732">Signal</keyword>
<proteinExistence type="predicted"/>
<reference evidence="3" key="1">
    <citation type="journal article" date="2012" name="Appl. Microbiol. Biotechnol.">
        <title>The complete genome sequence of Pantoea ananatis AJ13355, an organism with great biotechnological potential.</title>
        <authorList>
            <person name="Hara Y."/>
            <person name="Kadotani N."/>
            <person name="Izui H."/>
            <person name="Katashkina J.I."/>
            <person name="Kuvaeva T.M."/>
            <person name="Andreeva I.G."/>
            <person name="Golubeva L.I."/>
            <person name="Malko D.B."/>
            <person name="Makeev V.J."/>
            <person name="Mashko S.V."/>
            <person name="Kozlov Y.I."/>
        </authorList>
    </citation>
    <scope>NUCLEOTIDE SEQUENCE [LARGE SCALE GENOMIC DNA]</scope>
    <source>
        <strain evidence="3">AJ13355</strain>
        <plasmid evidence="3">Plasmid pEA320</plasmid>
    </source>
</reference>
<feature type="chain" id="PRO_5002614169" evidence="1">
    <location>
        <begin position="19"/>
        <end position="182"/>
    </location>
</feature>
<geneLocation type="plasmid" evidence="2 3">
    <name>pEA320</name>
</geneLocation>
<dbReference type="eggNOG" id="COG3054">
    <property type="taxonomic scope" value="Bacteria"/>
</dbReference>